<keyword evidence="2" id="KW-1185">Reference proteome</keyword>
<evidence type="ECO:0000313" key="2">
    <source>
        <dbReference type="Proteomes" id="UP000198728"/>
    </source>
</evidence>
<evidence type="ECO:0000313" key="1">
    <source>
        <dbReference type="EMBL" id="SFC71667.1"/>
    </source>
</evidence>
<dbReference type="OrthoDB" id="4457864at2"/>
<organism evidence="1 2">
    <name type="scientific">Tropicimonas isoalkanivorans</name>
    <dbReference type="NCBI Taxonomy" id="441112"/>
    <lineage>
        <taxon>Bacteria</taxon>
        <taxon>Pseudomonadati</taxon>
        <taxon>Pseudomonadota</taxon>
        <taxon>Alphaproteobacteria</taxon>
        <taxon>Rhodobacterales</taxon>
        <taxon>Roseobacteraceae</taxon>
        <taxon>Tropicimonas</taxon>
    </lineage>
</organism>
<reference evidence="1 2" key="1">
    <citation type="submission" date="2016-10" db="EMBL/GenBank/DDBJ databases">
        <authorList>
            <person name="de Groot N.N."/>
        </authorList>
    </citation>
    <scope>NUCLEOTIDE SEQUENCE [LARGE SCALE GENOMIC DNA]</scope>
    <source>
        <strain evidence="1 2">DSM 19548</strain>
    </source>
</reference>
<accession>A0A1I1LET4</accession>
<dbReference type="STRING" id="441112.SAMN04488094_10890"/>
<protein>
    <recommendedName>
        <fullName evidence="3">PAS domain-containing protein</fullName>
    </recommendedName>
</protein>
<dbReference type="AlphaFoldDB" id="A0A1I1LET4"/>
<evidence type="ECO:0008006" key="3">
    <source>
        <dbReference type="Google" id="ProtNLM"/>
    </source>
</evidence>
<dbReference type="EMBL" id="FOLG01000008">
    <property type="protein sequence ID" value="SFC71667.1"/>
    <property type="molecule type" value="Genomic_DNA"/>
</dbReference>
<proteinExistence type="predicted"/>
<gene>
    <name evidence="1" type="ORF">SAMN04488094_10890</name>
</gene>
<dbReference type="Proteomes" id="UP000198728">
    <property type="component" value="Unassembled WGS sequence"/>
</dbReference>
<dbReference type="RefSeq" id="WP_093361286.1">
    <property type="nucleotide sequence ID" value="NZ_FOLG01000008.1"/>
</dbReference>
<name>A0A1I1LET4_9RHOB</name>
<sequence length="319" mass="35562">MTIHITDDRFRRLVQLANSSALDQRKWSWFLEELSNASAGIRVQLFTQDPQARYSLGVLEHGYDPAFIGSYESYYAALNPWVPICQSIQPGRVMPSEALLPLSDLEKTEFYNDWLRPQDDIVVGVGALLENRGERLSLIGGNIARRDREHLESPFATLLQRLIPFVQHSLKVARMLGELTIENRVMREGMEPDLTAVFALDGRGRVHFANRSGEKLLRSGDVIQRDASARLRFSDATAQAALGRALHDHFLPEMTVSLPFFAGARKRGQFLCRTLPVSECDGPLPWLTGSGSHATGFVLLFLAGVAPSTRPVPRQPTIG</sequence>